<name>A0A9D9ITN4_9BACT</name>
<dbReference type="PROSITE" id="PS51257">
    <property type="entry name" value="PROKAR_LIPOPROTEIN"/>
    <property type="match status" value="1"/>
</dbReference>
<dbReference type="Pfam" id="PF17170">
    <property type="entry name" value="DUF5128"/>
    <property type="match status" value="1"/>
</dbReference>
<dbReference type="Proteomes" id="UP000823771">
    <property type="component" value="Unassembled WGS sequence"/>
</dbReference>
<sequence length="367" mass="40834">MKVIHRFVAGVALLPFVLGCGSGADSESADIIPFCKMERLSFSELPERVFSAMEYIVPETGENQDMLFSSVDQVEYKDGKLYILDWRYRRLVVFDSDGQPVSSLRRQGRGPGEYLQISAFDVDSDGTMWILDAQKDVLNAYGADGVFKESMPLPFQTDFLKCLDNGKFLFKLSTWDESDYKGKCILLTDRNLNVEEAFVEYGPTDPNFELSSPGLNDCGDFFIYHFPICDDVYRLSKDGIPEKEYHFDFGSRTVPEEARTDIESSLDDFDGYTALAGALYMDDAVGIGTIYDSRDYKGFFMDRKSGKVYVQDSGHACLTFVGVSGGVAVFYIPGGSGGADFLPDDIRQASGAGDDVFALLPVDRCRL</sequence>
<gene>
    <name evidence="1" type="ORF">IAB80_02140</name>
</gene>
<reference evidence="1" key="1">
    <citation type="submission" date="2020-10" db="EMBL/GenBank/DDBJ databases">
        <authorList>
            <person name="Gilroy R."/>
        </authorList>
    </citation>
    <scope>NUCLEOTIDE SEQUENCE</scope>
    <source>
        <strain evidence="1">2478</strain>
    </source>
</reference>
<protein>
    <submittedName>
        <fullName evidence="1">6-bladed beta-propeller</fullName>
    </submittedName>
</protein>
<dbReference type="AlphaFoldDB" id="A0A9D9ITN4"/>
<dbReference type="Gene3D" id="2.120.10.30">
    <property type="entry name" value="TolB, C-terminal domain"/>
    <property type="match status" value="1"/>
</dbReference>
<organism evidence="1 2">
    <name type="scientific">Candidatus Cryptobacteroides excrementipullorum</name>
    <dbReference type="NCBI Taxonomy" id="2840761"/>
    <lineage>
        <taxon>Bacteria</taxon>
        <taxon>Pseudomonadati</taxon>
        <taxon>Bacteroidota</taxon>
        <taxon>Bacteroidia</taxon>
        <taxon>Bacteroidales</taxon>
        <taxon>Candidatus Cryptobacteroides</taxon>
    </lineage>
</organism>
<comment type="caution">
    <text evidence="1">The sequence shown here is derived from an EMBL/GenBank/DDBJ whole genome shotgun (WGS) entry which is preliminary data.</text>
</comment>
<proteinExistence type="predicted"/>
<dbReference type="SUPFAM" id="SSF63829">
    <property type="entry name" value="Calcium-dependent phosphotriesterase"/>
    <property type="match status" value="1"/>
</dbReference>
<evidence type="ECO:0000313" key="2">
    <source>
        <dbReference type="Proteomes" id="UP000823771"/>
    </source>
</evidence>
<dbReference type="InterPro" id="IPR011042">
    <property type="entry name" value="6-blade_b-propeller_TolB-like"/>
</dbReference>
<reference evidence="1" key="2">
    <citation type="journal article" date="2021" name="PeerJ">
        <title>Extensive microbial diversity within the chicken gut microbiome revealed by metagenomics and culture.</title>
        <authorList>
            <person name="Gilroy R."/>
            <person name="Ravi A."/>
            <person name="Getino M."/>
            <person name="Pursley I."/>
            <person name="Horton D.L."/>
            <person name="Alikhan N.F."/>
            <person name="Baker D."/>
            <person name="Gharbi K."/>
            <person name="Hall N."/>
            <person name="Watson M."/>
            <person name="Adriaenssens E.M."/>
            <person name="Foster-Nyarko E."/>
            <person name="Jarju S."/>
            <person name="Secka A."/>
            <person name="Antonio M."/>
            <person name="Oren A."/>
            <person name="Chaudhuri R.R."/>
            <person name="La Ragione R."/>
            <person name="Hildebrand F."/>
            <person name="Pallen M.J."/>
        </authorList>
    </citation>
    <scope>NUCLEOTIDE SEQUENCE</scope>
    <source>
        <strain evidence="1">2478</strain>
    </source>
</reference>
<evidence type="ECO:0000313" key="1">
    <source>
        <dbReference type="EMBL" id="MBO8477686.1"/>
    </source>
</evidence>
<dbReference type="EMBL" id="JADILZ010000021">
    <property type="protein sequence ID" value="MBO8477686.1"/>
    <property type="molecule type" value="Genomic_DNA"/>
</dbReference>
<accession>A0A9D9ITN4</accession>